<evidence type="ECO:0000313" key="2">
    <source>
        <dbReference type="EMBL" id="KAG2486900.1"/>
    </source>
</evidence>
<feature type="region of interest" description="Disordered" evidence="1">
    <location>
        <begin position="437"/>
        <end position="463"/>
    </location>
</feature>
<protein>
    <submittedName>
        <fullName evidence="2">Uncharacterized protein</fullName>
    </submittedName>
</protein>
<evidence type="ECO:0000256" key="1">
    <source>
        <dbReference type="SAM" id="MobiDB-lite"/>
    </source>
</evidence>
<feature type="region of interest" description="Disordered" evidence="1">
    <location>
        <begin position="539"/>
        <end position="567"/>
    </location>
</feature>
<feature type="region of interest" description="Disordered" evidence="1">
    <location>
        <begin position="1"/>
        <end position="43"/>
    </location>
</feature>
<dbReference type="Proteomes" id="UP000612055">
    <property type="component" value="Unassembled WGS sequence"/>
</dbReference>
<name>A0A835XNT8_9CHLO</name>
<sequence length="866" mass="87591">MTAPEPRAPASITTSAPTIAIAPDTTSPRGFATSSKPSTPLTGRLAANRNSVALGPRGRSRLFLLETLDISPCSPLAAAWVSSPEHATAQRGYARGCGGSRRGNRNRSDSGHPAAASAVSSAPASEASLGLGAGGLEPVEGQQVVVERLSTAPAADWHSLGLGLCGQHSLVRGMPLSPRGSAGSTQHTPPMQSSVQPPPPPPQQHGLPHFQPRPCASARTAIPFSGPAETGPWAQQRLGAGFHPCGPLRSPRAPPHFLQQPRSPQHLRVGTFGPASPVSATGAALRPTPQGAAQPPPPPSPLPLGTVLGSAAVRRRRSLQLAAPPEPLTDGRPGTTGSRHARQWQGLGNGQIGARQAQPRRDAASGTASSSVPAAGGLGADDTAAVSSSSLLCWSPPASPPPVLMLHSEPCASFGRSDETLTSGSLASGAAEELLEEAADAGGEPGPASSFAAPQWQSRPREACGEEVAWAEACGQEGRAGPDGSTVDAQQPGVAAAAALAASPQARHRAAHGEQQPQQQLKKPQSLLRAMYIGAETSSAAPSHCASSSASSASSRGGEAARVHSGWGQPANRAQLLVSVAAPCSLPAGAPSAPQQDTGEPAACVAAGNAQPLGTLGAEPLVSSGEPAVSPPSPVATATPSRLAPVLLPVPGSSAAGGFSSWVLDVSEPALALGAPPPVAPAGSIADDRPLRRGASGPQALQATRLSRGLPLPSHFPFHAQHEQFGGGGAGSGLAEGSSQGGWQPRPHITGYPSFQYGARPRKATSSREATATAGSPVGATAHPHVNTHQPWRHDPAVEAWPQAAAPHLSWRASVPRLPAGADPNDAPVASSGQQQPRPQHDGESSASELLGELEGEFLMLTHRCA</sequence>
<feature type="region of interest" description="Disordered" evidence="1">
    <location>
        <begin position="681"/>
        <end position="700"/>
    </location>
</feature>
<feature type="compositionally biased region" description="Low complexity" evidence="1">
    <location>
        <begin position="539"/>
        <end position="555"/>
    </location>
</feature>
<keyword evidence="3" id="KW-1185">Reference proteome</keyword>
<organism evidence="2 3">
    <name type="scientific">Edaphochlamys debaryana</name>
    <dbReference type="NCBI Taxonomy" id="47281"/>
    <lineage>
        <taxon>Eukaryota</taxon>
        <taxon>Viridiplantae</taxon>
        <taxon>Chlorophyta</taxon>
        <taxon>core chlorophytes</taxon>
        <taxon>Chlorophyceae</taxon>
        <taxon>CS clade</taxon>
        <taxon>Chlamydomonadales</taxon>
        <taxon>Chlamydomonadales incertae sedis</taxon>
        <taxon>Edaphochlamys</taxon>
    </lineage>
</organism>
<feature type="region of interest" description="Disordered" evidence="1">
    <location>
        <begin position="709"/>
        <end position="792"/>
    </location>
</feature>
<gene>
    <name evidence="2" type="ORF">HYH03_014400</name>
</gene>
<proteinExistence type="predicted"/>
<feature type="compositionally biased region" description="Polar residues" evidence="1">
    <location>
        <begin position="24"/>
        <end position="41"/>
    </location>
</feature>
<feature type="compositionally biased region" description="Gly residues" evidence="1">
    <location>
        <begin position="725"/>
        <end position="734"/>
    </location>
</feature>
<feature type="compositionally biased region" description="Low complexity" evidence="1">
    <location>
        <begin position="515"/>
        <end position="524"/>
    </location>
</feature>
<feature type="region of interest" description="Disordered" evidence="1">
    <location>
        <begin position="812"/>
        <end position="854"/>
    </location>
</feature>
<feature type="region of interest" description="Disordered" evidence="1">
    <location>
        <begin position="271"/>
        <end position="306"/>
    </location>
</feature>
<dbReference type="EMBL" id="JAEHOE010000104">
    <property type="protein sequence ID" value="KAG2486900.1"/>
    <property type="molecule type" value="Genomic_DNA"/>
</dbReference>
<accession>A0A835XNT8</accession>
<reference evidence="2" key="1">
    <citation type="journal article" date="2020" name="bioRxiv">
        <title>Comparative genomics of Chlamydomonas.</title>
        <authorList>
            <person name="Craig R.J."/>
            <person name="Hasan A.R."/>
            <person name="Ness R.W."/>
            <person name="Keightley P.D."/>
        </authorList>
    </citation>
    <scope>NUCLEOTIDE SEQUENCE</scope>
    <source>
        <strain evidence="2">CCAP 11/70</strain>
    </source>
</reference>
<feature type="compositionally biased region" description="Low complexity" evidence="1">
    <location>
        <begin position="489"/>
        <end position="505"/>
    </location>
</feature>
<feature type="region of interest" description="Disordered" evidence="1">
    <location>
        <begin position="476"/>
        <end position="524"/>
    </location>
</feature>
<feature type="region of interest" description="Disordered" evidence="1">
    <location>
        <begin position="319"/>
        <end position="382"/>
    </location>
</feature>
<feature type="compositionally biased region" description="Low complexity" evidence="1">
    <location>
        <begin position="440"/>
        <end position="450"/>
    </location>
</feature>
<feature type="region of interest" description="Disordered" evidence="1">
    <location>
        <begin position="173"/>
        <end position="239"/>
    </location>
</feature>
<dbReference type="AlphaFoldDB" id="A0A835XNT8"/>
<feature type="compositionally biased region" description="Low complexity" evidence="1">
    <location>
        <begin position="114"/>
        <end position="130"/>
    </location>
</feature>
<evidence type="ECO:0000313" key="3">
    <source>
        <dbReference type="Proteomes" id="UP000612055"/>
    </source>
</evidence>
<comment type="caution">
    <text evidence="2">The sequence shown here is derived from an EMBL/GenBank/DDBJ whole genome shotgun (WGS) entry which is preliminary data.</text>
</comment>
<feature type="region of interest" description="Disordered" evidence="1">
    <location>
        <begin position="89"/>
        <end position="134"/>
    </location>
</feature>